<comment type="caution">
    <text evidence="3">The sequence shown here is derived from an EMBL/GenBank/DDBJ whole genome shotgun (WGS) entry which is preliminary data.</text>
</comment>
<reference evidence="3 4" key="1">
    <citation type="submission" date="2019-12" db="EMBL/GenBank/DDBJ databases">
        <title>Draft genome sequence of the ascomycete Xylaria multiplex DSM 110363.</title>
        <authorList>
            <person name="Buettner E."/>
            <person name="Kellner H."/>
        </authorList>
    </citation>
    <scope>NUCLEOTIDE SEQUENCE [LARGE SCALE GENOMIC DNA]</scope>
    <source>
        <strain evidence="3 4">DSM 110363</strain>
    </source>
</reference>
<keyword evidence="2" id="KW-1133">Transmembrane helix</keyword>
<evidence type="ECO:0000256" key="2">
    <source>
        <dbReference type="SAM" id="Phobius"/>
    </source>
</evidence>
<feature type="region of interest" description="Disordered" evidence="1">
    <location>
        <begin position="93"/>
        <end position="173"/>
    </location>
</feature>
<feature type="transmembrane region" description="Helical" evidence="2">
    <location>
        <begin position="66"/>
        <end position="92"/>
    </location>
</feature>
<evidence type="ECO:0000313" key="3">
    <source>
        <dbReference type="EMBL" id="KAF2966311.1"/>
    </source>
</evidence>
<dbReference type="InParanoid" id="A0A7C8MPK6"/>
<name>A0A7C8MPK6_9PEZI</name>
<dbReference type="EMBL" id="WUBL01000092">
    <property type="protein sequence ID" value="KAF2966311.1"/>
    <property type="molecule type" value="Genomic_DNA"/>
</dbReference>
<feature type="compositionally biased region" description="Polar residues" evidence="1">
    <location>
        <begin position="97"/>
        <end position="124"/>
    </location>
</feature>
<keyword evidence="2" id="KW-0472">Membrane</keyword>
<evidence type="ECO:0008006" key="5">
    <source>
        <dbReference type="Google" id="ProtNLM"/>
    </source>
</evidence>
<dbReference type="OrthoDB" id="4755836at2759"/>
<evidence type="ECO:0000313" key="4">
    <source>
        <dbReference type="Proteomes" id="UP000481858"/>
    </source>
</evidence>
<keyword evidence="4" id="KW-1185">Reference proteome</keyword>
<protein>
    <recommendedName>
        <fullName evidence="5">Apple domain-containing protein</fullName>
    </recommendedName>
</protein>
<dbReference type="Proteomes" id="UP000481858">
    <property type="component" value="Unassembled WGS sequence"/>
</dbReference>
<accession>A0A7C8MPK6</accession>
<dbReference type="AlphaFoldDB" id="A0A7C8MPK6"/>
<organism evidence="3 4">
    <name type="scientific">Xylaria multiplex</name>
    <dbReference type="NCBI Taxonomy" id="323545"/>
    <lineage>
        <taxon>Eukaryota</taxon>
        <taxon>Fungi</taxon>
        <taxon>Dikarya</taxon>
        <taxon>Ascomycota</taxon>
        <taxon>Pezizomycotina</taxon>
        <taxon>Sordariomycetes</taxon>
        <taxon>Xylariomycetidae</taxon>
        <taxon>Xylariales</taxon>
        <taxon>Xylariaceae</taxon>
        <taxon>Xylaria</taxon>
    </lineage>
</organism>
<evidence type="ECO:0000256" key="1">
    <source>
        <dbReference type="SAM" id="MobiDB-lite"/>
    </source>
</evidence>
<proteinExistence type="predicted"/>
<keyword evidence="2" id="KW-0812">Transmembrane</keyword>
<sequence length="257" mass="26971">MSYIGGNEKFTVNPTEPYSTAPEVIIPPIVLREQYTPQPQYVVETQTPKSGLIWGSRLRDMKLSTCIIIAVVIGLVVIGASVGGAIGGTAALRSKSNESSMPESQDATATSLRMSPTVTSSTLMTISTSQGHTSSSTSQPTPAPSTPTFSTDCPSSNRTTYTSRFSKGGDGPTTPEMGLTFEKLCSVDHQAVHIAQVTVASFDLCIEVCASFNFWANNAACTSVAYAVGNGACWVSNSTISTRLNNGISGAVLIPNE</sequence>
<feature type="compositionally biased region" description="Low complexity" evidence="1">
    <location>
        <begin position="125"/>
        <end position="151"/>
    </location>
</feature>
<feature type="compositionally biased region" description="Polar residues" evidence="1">
    <location>
        <begin position="152"/>
        <end position="165"/>
    </location>
</feature>
<gene>
    <name evidence="3" type="ORF">GQX73_g7259</name>
</gene>